<proteinExistence type="predicted"/>
<feature type="transmembrane region" description="Helical" evidence="1">
    <location>
        <begin position="92"/>
        <end position="111"/>
    </location>
</feature>
<sequence length="318" mass="35660">MSKIALSNKILNDKTNAIDFFEPNTETPFLKNAQQQHSIVVLQSQVVGKGSTETPIEGIYSNTTKTFPAIQTETSTKLAKLTEICGIKISLVYIYSVAATIGAITVLLLLIKNQIHAKDENIPITQRASAFPQFPGLSIGGNNLITLNDWKEVEQKANTENIVHFNVGKKTANPRSSQSQPQPVTTTIDDGALLISGRPNFCRGSVLNTPEELVFENVLHLHLSSMENCTYYTNLILTKWSFPNVRSIKLQKMVIKKEEFVDLTKFIARNNETLRKVEIDESYTCPSPTCDPGMIDFPNHDFQLTITRRRESPKWIYA</sequence>
<accession>A0ABP1Q4K0</accession>
<organism evidence="2 3">
    <name type="scientific">Orchesella dallaii</name>
    <dbReference type="NCBI Taxonomy" id="48710"/>
    <lineage>
        <taxon>Eukaryota</taxon>
        <taxon>Metazoa</taxon>
        <taxon>Ecdysozoa</taxon>
        <taxon>Arthropoda</taxon>
        <taxon>Hexapoda</taxon>
        <taxon>Collembola</taxon>
        <taxon>Entomobryomorpha</taxon>
        <taxon>Entomobryoidea</taxon>
        <taxon>Orchesellidae</taxon>
        <taxon>Orchesellinae</taxon>
        <taxon>Orchesella</taxon>
    </lineage>
</organism>
<evidence type="ECO:0000313" key="3">
    <source>
        <dbReference type="Proteomes" id="UP001642540"/>
    </source>
</evidence>
<gene>
    <name evidence="2" type="ORF">ODALV1_LOCUS6183</name>
</gene>
<keyword evidence="1" id="KW-0472">Membrane</keyword>
<reference evidence="2 3" key="1">
    <citation type="submission" date="2024-08" db="EMBL/GenBank/DDBJ databases">
        <authorList>
            <person name="Cucini C."/>
            <person name="Frati F."/>
        </authorList>
    </citation>
    <scope>NUCLEOTIDE SEQUENCE [LARGE SCALE GENOMIC DNA]</scope>
</reference>
<protein>
    <submittedName>
        <fullName evidence="2">Uncharacterized protein</fullName>
    </submittedName>
</protein>
<keyword evidence="3" id="KW-1185">Reference proteome</keyword>
<evidence type="ECO:0000256" key="1">
    <source>
        <dbReference type="SAM" id="Phobius"/>
    </source>
</evidence>
<keyword evidence="1" id="KW-1133">Transmembrane helix</keyword>
<dbReference type="EMBL" id="CAXLJM020000019">
    <property type="protein sequence ID" value="CAL8085651.1"/>
    <property type="molecule type" value="Genomic_DNA"/>
</dbReference>
<evidence type="ECO:0000313" key="2">
    <source>
        <dbReference type="EMBL" id="CAL8085651.1"/>
    </source>
</evidence>
<name>A0ABP1Q4K0_9HEXA</name>
<keyword evidence="1" id="KW-0812">Transmembrane</keyword>
<dbReference type="Proteomes" id="UP001642540">
    <property type="component" value="Unassembled WGS sequence"/>
</dbReference>
<comment type="caution">
    <text evidence="2">The sequence shown here is derived from an EMBL/GenBank/DDBJ whole genome shotgun (WGS) entry which is preliminary data.</text>
</comment>